<dbReference type="GeneID" id="20199252"/>
<dbReference type="Pfam" id="PF04099">
    <property type="entry name" value="Sybindin"/>
    <property type="match status" value="1"/>
</dbReference>
<keyword evidence="10" id="KW-1185">Reference proteome</keyword>
<dbReference type="EMBL" id="AMQM01000864">
    <property type="status" value="NOT_ANNOTATED_CDS"/>
    <property type="molecule type" value="Genomic_DNA"/>
</dbReference>
<dbReference type="GO" id="GO:0005783">
    <property type="term" value="C:endoplasmic reticulum"/>
    <property type="evidence" value="ECO:0007669"/>
    <property type="project" value="UniProtKB-SubCell"/>
</dbReference>
<dbReference type="Gene3D" id="3.30.450.70">
    <property type="match status" value="1"/>
</dbReference>
<accession>T1ERQ2</accession>
<dbReference type="Proteomes" id="UP000015101">
    <property type="component" value="Unassembled WGS sequence"/>
</dbReference>
<dbReference type="KEGG" id="hro:HELRODRAFT_161625"/>
<comment type="similarity">
    <text evidence="5">Belongs to the TRAPP small subunits family. BET5 subfamily.</text>
</comment>
<name>T1ERQ2_HELRO</name>
<dbReference type="PANTHER" id="PTHR23249:SF16">
    <property type="entry name" value="TRAFFICKING PROTEIN PARTICLE COMPLEX SUBUNIT 1"/>
    <property type="match status" value="1"/>
</dbReference>
<dbReference type="InterPro" id="IPR007233">
    <property type="entry name" value="TRAPPC"/>
</dbReference>
<evidence type="ECO:0000256" key="3">
    <source>
        <dbReference type="ARBA" id="ARBA00022892"/>
    </source>
</evidence>
<dbReference type="OrthoDB" id="246406at2759"/>
<dbReference type="EnsemblMetazoa" id="HelroT161625">
    <property type="protein sequence ID" value="HelroP161625"/>
    <property type="gene ID" value="HelroG161625"/>
</dbReference>
<gene>
    <name evidence="9" type="primary">20199252</name>
    <name evidence="8" type="ORF">HELRODRAFT_161625</name>
</gene>
<keyword evidence="2 7" id="KW-0256">Endoplasmic reticulum</keyword>
<organism evidence="9 10">
    <name type="scientific">Helobdella robusta</name>
    <name type="common">Californian leech</name>
    <dbReference type="NCBI Taxonomy" id="6412"/>
    <lineage>
        <taxon>Eukaryota</taxon>
        <taxon>Metazoa</taxon>
        <taxon>Spiralia</taxon>
        <taxon>Lophotrochozoa</taxon>
        <taxon>Annelida</taxon>
        <taxon>Clitellata</taxon>
        <taxon>Hirudinea</taxon>
        <taxon>Rhynchobdellida</taxon>
        <taxon>Glossiphoniidae</taxon>
        <taxon>Helobdella</taxon>
    </lineage>
</organism>
<keyword evidence="1 7" id="KW-0813">Transport</keyword>
<evidence type="ECO:0000256" key="6">
    <source>
        <dbReference type="ARBA" id="ARBA00062874"/>
    </source>
</evidence>
<dbReference type="GO" id="GO:0030008">
    <property type="term" value="C:TRAPP complex"/>
    <property type="evidence" value="ECO:0000318"/>
    <property type="project" value="GO_Central"/>
</dbReference>
<dbReference type="CDD" id="cd14855">
    <property type="entry name" value="TRAPPC1_MUM2"/>
    <property type="match status" value="1"/>
</dbReference>
<evidence type="ECO:0000256" key="1">
    <source>
        <dbReference type="ARBA" id="ARBA00022448"/>
    </source>
</evidence>
<dbReference type="STRING" id="6412.T1ERQ2"/>
<evidence type="ECO:0000256" key="2">
    <source>
        <dbReference type="ARBA" id="ARBA00022824"/>
    </source>
</evidence>
<reference evidence="9" key="3">
    <citation type="submission" date="2015-06" db="UniProtKB">
        <authorList>
            <consortium name="EnsemblMetazoa"/>
        </authorList>
    </citation>
    <scope>IDENTIFICATION</scope>
</reference>
<dbReference type="FunCoup" id="T1ERQ2">
    <property type="interactions" value="1028"/>
</dbReference>
<reference evidence="8 10" key="2">
    <citation type="journal article" date="2013" name="Nature">
        <title>Insights into bilaterian evolution from three spiralian genomes.</title>
        <authorList>
            <person name="Simakov O."/>
            <person name="Marletaz F."/>
            <person name="Cho S.J."/>
            <person name="Edsinger-Gonzales E."/>
            <person name="Havlak P."/>
            <person name="Hellsten U."/>
            <person name="Kuo D.H."/>
            <person name="Larsson T."/>
            <person name="Lv J."/>
            <person name="Arendt D."/>
            <person name="Savage R."/>
            <person name="Osoegawa K."/>
            <person name="de Jong P."/>
            <person name="Grimwood J."/>
            <person name="Chapman J.A."/>
            <person name="Shapiro H."/>
            <person name="Aerts A."/>
            <person name="Otillar R.P."/>
            <person name="Terry A.Y."/>
            <person name="Boore J.L."/>
            <person name="Grigoriev I.V."/>
            <person name="Lindberg D.R."/>
            <person name="Seaver E.C."/>
            <person name="Weisblat D.A."/>
            <person name="Putnam N.H."/>
            <person name="Rokhsar D.S."/>
        </authorList>
    </citation>
    <scope>NUCLEOTIDE SEQUENCE</scope>
</reference>
<dbReference type="OMA" id="GKLMYGM"/>
<dbReference type="GO" id="GO:0005794">
    <property type="term" value="C:Golgi apparatus"/>
    <property type="evidence" value="ECO:0007669"/>
    <property type="project" value="UniProtKB-SubCell"/>
</dbReference>
<reference evidence="10" key="1">
    <citation type="submission" date="2012-12" db="EMBL/GenBank/DDBJ databases">
        <authorList>
            <person name="Hellsten U."/>
            <person name="Grimwood J."/>
            <person name="Chapman J.A."/>
            <person name="Shapiro H."/>
            <person name="Aerts A."/>
            <person name="Otillar R.P."/>
            <person name="Terry A.Y."/>
            <person name="Boore J.L."/>
            <person name="Simakov O."/>
            <person name="Marletaz F."/>
            <person name="Cho S.-J."/>
            <person name="Edsinger-Gonzales E."/>
            <person name="Havlak P."/>
            <person name="Kuo D.-H."/>
            <person name="Larsson T."/>
            <person name="Lv J."/>
            <person name="Arendt D."/>
            <person name="Savage R."/>
            <person name="Osoegawa K."/>
            <person name="de Jong P."/>
            <person name="Lindberg D.R."/>
            <person name="Seaver E.C."/>
            <person name="Weisblat D.A."/>
            <person name="Putnam N.H."/>
            <person name="Grigoriev I.V."/>
            <person name="Rokhsar D.S."/>
        </authorList>
    </citation>
    <scope>NUCLEOTIDE SEQUENCE</scope>
</reference>
<keyword evidence="4 7" id="KW-0333">Golgi apparatus</keyword>
<dbReference type="InParanoid" id="T1ERQ2"/>
<proteinExistence type="inferred from homology"/>
<dbReference type="SUPFAM" id="SSF64356">
    <property type="entry name" value="SNARE-like"/>
    <property type="match status" value="1"/>
</dbReference>
<evidence type="ECO:0000313" key="10">
    <source>
        <dbReference type="Proteomes" id="UP000015101"/>
    </source>
</evidence>
<keyword evidence="3 7" id="KW-0931">ER-Golgi transport</keyword>
<dbReference type="eggNOG" id="KOG3368">
    <property type="taxonomic scope" value="Eukaryota"/>
</dbReference>
<evidence type="ECO:0000313" key="8">
    <source>
        <dbReference type="EMBL" id="ESO02365.1"/>
    </source>
</evidence>
<dbReference type="SMART" id="SM01399">
    <property type="entry name" value="Sybindin"/>
    <property type="match status" value="1"/>
</dbReference>
<comment type="subunit">
    <text evidence="6">Part of the multisubunit transport protein particle (TRAPP) complex. The heterodimer TRAPPC6B-TRAPPC3 interacts with TRAPPC1 likely providing a core for TRAPP complex formation.</text>
</comment>
<evidence type="ECO:0000256" key="7">
    <source>
        <dbReference type="RuleBase" id="RU366065"/>
    </source>
</evidence>
<sequence length="143" mass="16849">MTIYNIYIFNRAGTCLYYHEWNRKKRSGMSQEEEFKLMFGMLFSLKSFVSRLSPTDQIQGLSSYRTSQYKLNFYETPSGLKIILNTDFSVGNIKDTLHQLYSQVFVEYVVKNPICDQDQPIKSELFNSKLDEFVKSLPFYPET</sequence>
<evidence type="ECO:0000256" key="4">
    <source>
        <dbReference type="ARBA" id="ARBA00023034"/>
    </source>
</evidence>
<dbReference type="EMBL" id="KB096742">
    <property type="protein sequence ID" value="ESO02365.1"/>
    <property type="molecule type" value="Genomic_DNA"/>
</dbReference>
<dbReference type="PANTHER" id="PTHR23249">
    <property type="entry name" value="TRAFFICKING PROTEIN PARTICLE COMPLEX SUBUNIT"/>
    <property type="match status" value="1"/>
</dbReference>
<dbReference type="GO" id="GO:0006888">
    <property type="term" value="P:endoplasmic reticulum to Golgi vesicle-mediated transport"/>
    <property type="evidence" value="ECO:0000318"/>
    <property type="project" value="GO_Central"/>
</dbReference>
<dbReference type="AlphaFoldDB" id="T1ERQ2"/>
<evidence type="ECO:0000256" key="5">
    <source>
        <dbReference type="ARBA" id="ARBA00038167"/>
    </source>
</evidence>
<evidence type="ECO:0000313" key="9">
    <source>
        <dbReference type="EnsemblMetazoa" id="HelroP161625"/>
    </source>
</evidence>
<dbReference type="HOGENOM" id="CLU_053380_4_1_1"/>
<dbReference type="FunFam" id="3.30.450.70:FF:000004">
    <property type="entry name" value="Trafficking protein particle complex 1"/>
    <property type="match status" value="1"/>
</dbReference>
<protein>
    <recommendedName>
        <fullName evidence="7">Trafficking protein particle complex subunit</fullName>
    </recommendedName>
</protein>
<dbReference type="InterPro" id="IPR011012">
    <property type="entry name" value="Longin-like_dom_sf"/>
</dbReference>
<dbReference type="CTD" id="20199252"/>
<comment type="subcellular location">
    <subcellularLocation>
        <location evidence="7">Endoplasmic reticulum</location>
    </subcellularLocation>
    <subcellularLocation>
        <location evidence="7">Golgi apparatus</location>
        <location evidence="7">cis-Golgi network</location>
    </subcellularLocation>
</comment>
<dbReference type="RefSeq" id="XP_009019773.1">
    <property type="nucleotide sequence ID" value="XM_009021525.1"/>
</dbReference>